<dbReference type="InterPro" id="IPR009057">
    <property type="entry name" value="Homeodomain-like_sf"/>
</dbReference>
<dbReference type="InterPro" id="IPR002514">
    <property type="entry name" value="Transposase_8"/>
</dbReference>
<dbReference type="Pfam" id="PF01527">
    <property type="entry name" value="HTH_Tnp_1"/>
    <property type="match status" value="1"/>
</dbReference>
<dbReference type="SUPFAM" id="SSF46689">
    <property type="entry name" value="Homeodomain-like"/>
    <property type="match status" value="1"/>
</dbReference>
<dbReference type="AlphaFoldDB" id="A0A5C4RYS1"/>
<organism evidence="2 3">
    <name type="scientific">Prosthecochloris vibrioformis</name>
    <name type="common">Chlorobium vibrioforme</name>
    <dbReference type="NCBI Taxonomy" id="1098"/>
    <lineage>
        <taxon>Bacteria</taxon>
        <taxon>Pseudomonadati</taxon>
        <taxon>Chlorobiota</taxon>
        <taxon>Chlorobiia</taxon>
        <taxon>Chlorobiales</taxon>
        <taxon>Chlorobiaceae</taxon>
        <taxon>Prosthecochloris</taxon>
    </lineage>
</organism>
<name>A0A5C4RYS1_PROVB</name>
<dbReference type="GO" id="GO:0006313">
    <property type="term" value="P:DNA transposition"/>
    <property type="evidence" value="ECO:0007669"/>
    <property type="project" value="InterPro"/>
</dbReference>
<dbReference type="PANTHER" id="PTHR33609">
    <property type="entry name" value="LOW CALCIUM RESPONSE LOCUS PROTEIN S"/>
    <property type="match status" value="1"/>
</dbReference>
<dbReference type="PANTHER" id="PTHR33609:SF1">
    <property type="entry name" value="TRANSPOSASE"/>
    <property type="match status" value="1"/>
</dbReference>
<keyword evidence="3" id="KW-1185">Reference proteome</keyword>
<dbReference type="Proteomes" id="UP000309544">
    <property type="component" value="Unassembled WGS sequence"/>
</dbReference>
<comment type="caution">
    <text evidence="2">The sequence shown here is derived from an EMBL/GenBank/DDBJ whole genome shotgun (WGS) entry which is preliminary data.</text>
</comment>
<feature type="coiled-coil region" evidence="1">
    <location>
        <begin position="56"/>
        <end position="83"/>
    </location>
</feature>
<dbReference type="GO" id="GO:0004803">
    <property type="term" value="F:transposase activity"/>
    <property type="evidence" value="ECO:0007669"/>
    <property type="project" value="InterPro"/>
</dbReference>
<dbReference type="RefSeq" id="WP_068866978.1">
    <property type="nucleotide sequence ID" value="NZ_VDCI01000008.1"/>
</dbReference>
<accession>A0A5C4RYS1</accession>
<evidence type="ECO:0000256" key="1">
    <source>
        <dbReference type="SAM" id="Coils"/>
    </source>
</evidence>
<dbReference type="EMBL" id="VDCI01000008">
    <property type="protein sequence ID" value="TNJ36132.1"/>
    <property type="molecule type" value="Genomic_DNA"/>
</dbReference>
<evidence type="ECO:0000313" key="2">
    <source>
        <dbReference type="EMBL" id="TNJ36132.1"/>
    </source>
</evidence>
<dbReference type="GO" id="GO:0003677">
    <property type="term" value="F:DNA binding"/>
    <property type="evidence" value="ECO:0007669"/>
    <property type="project" value="InterPro"/>
</dbReference>
<protein>
    <submittedName>
        <fullName evidence="2">Transposase</fullName>
    </submittedName>
</protein>
<proteinExistence type="predicted"/>
<reference evidence="2 3" key="1">
    <citation type="submission" date="2019-05" db="EMBL/GenBank/DDBJ databases">
        <title>Draft Whole-Genome sequence of the green sulfur bacterium Prosthecochloris vibrioformis DSM 260.</title>
        <authorList>
            <person name="Meyer T.E."/>
            <person name="Kyndt J.A."/>
        </authorList>
    </citation>
    <scope>NUCLEOTIDE SEQUENCE [LARGE SCALE GENOMIC DNA]</scope>
    <source>
        <strain evidence="2 3">DSM 260</strain>
    </source>
</reference>
<evidence type="ECO:0000313" key="3">
    <source>
        <dbReference type="Proteomes" id="UP000309544"/>
    </source>
</evidence>
<sequence>MKTSKFTTDEIVSILKEGEVSRQLKDVCRKHGISRSTFYKWKHKFGHMEPDEAGKMRDIELENRMLRRQLMQKESDIRMLKEVTAKKW</sequence>
<gene>
    <name evidence="2" type="ORF">FGF68_08860</name>
</gene>
<dbReference type="InterPro" id="IPR052546">
    <property type="entry name" value="Transposase_8_domain"/>
</dbReference>
<keyword evidence="1" id="KW-0175">Coiled coil</keyword>